<keyword evidence="13" id="KW-1185">Reference proteome</keyword>
<evidence type="ECO:0000256" key="4">
    <source>
        <dbReference type="ARBA" id="ARBA00011351"/>
    </source>
</evidence>
<comment type="subunit">
    <text evidence="4 9">Component of 250-400 kDa complexes called cytochrome oxidase assembly intermediates or COA complexes.</text>
</comment>
<evidence type="ECO:0000256" key="10">
    <source>
        <dbReference type="SAM" id="MobiDB-lite"/>
    </source>
</evidence>
<dbReference type="InterPro" id="IPR018628">
    <property type="entry name" value="Coa3_CC"/>
</dbReference>
<keyword evidence="5 9" id="KW-0812">Transmembrane</keyword>
<comment type="function">
    <text evidence="1 9">Required for assembly of cytochrome c oxidase (complex IV).</text>
</comment>
<dbReference type="Pfam" id="PF09813">
    <property type="entry name" value="Coa3_cc"/>
    <property type="match status" value="1"/>
</dbReference>
<proteinExistence type="inferred from homology"/>
<sequence>MSASSPYVNRKAAERSYRPKGYGMSPGLKRARAPYRTRNALTGIIIGAFATGIWWYSMRAVDQDALDDVDEQAKALAEERALNAPRTSEKAMNAQETSVVAATASDPTPVLVPPALALSPAPRGLIGRYLDSRFPRLLDPRTKTFVWGAPPVDRVGRIRDPRL</sequence>
<dbReference type="STRING" id="5364.A0A5C3NP23"/>
<evidence type="ECO:0000256" key="3">
    <source>
        <dbReference type="ARBA" id="ARBA00007035"/>
    </source>
</evidence>
<keyword evidence="6 9" id="KW-1133">Transmembrane helix</keyword>
<evidence type="ECO:0000256" key="8">
    <source>
        <dbReference type="ARBA" id="ARBA00023136"/>
    </source>
</evidence>
<evidence type="ECO:0000256" key="5">
    <source>
        <dbReference type="ARBA" id="ARBA00022692"/>
    </source>
</evidence>
<dbReference type="PANTHER" id="PTHR15642:SF3">
    <property type="entry name" value="CYTOCHROME C OXIDASE ASSEMBLY FACTOR 3 HOMOLOG, MITOCHONDRIAL"/>
    <property type="match status" value="1"/>
</dbReference>
<evidence type="ECO:0000256" key="2">
    <source>
        <dbReference type="ARBA" id="ARBA00004304"/>
    </source>
</evidence>
<name>A0A5C3NP23_9AGAM</name>
<organism evidence="12 13">
    <name type="scientific">Heliocybe sulcata</name>
    <dbReference type="NCBI Taxonomy" id="5364"/>
    <lineage>
        <taxon>Eukaryota</taxon>
        <taxon>Fungi</taxon>
        <taxon>Dikarya</taxon>
        <taxon>Basidiomycota</taxon>
        <taxon>Agaricomycotina</taxon>
        <taxon>Agaricomycetes</taxon>
        <taxon>Gloeophyllales</taxon>
        <taxon>Gloeophyllaceae</taxon>
        <taxon>Heliocybe</taxon>
    </lineage>
</organism>
<evidence type="ECO:0000256" key="9">
    <source>
        <dbReference type="RuleBase" id="RU367056"/>
    </source>
</evidence>
<dbReference type="GO" id="GO:0005743">
    <property type="term" value="C:mitochondrial inner membrane"/>
    <property type="evidence" value="ECO:0007669"/>
    <property type="project" value="UniProtKB-UniRule"/>
</dbReference>
<feature type="region of interest" description="Disordered" evidence="10">
    <location>
        <begin position="1"/>
        <end position="29"/>
    </location>
</feature>
<accession>A0A5C3NP23</accession>
<evidence type="ECO:0000256" key="1">
    <source>
        <dbReference type="ARBA" id="ARBA00003064"/>
    </source>
</evidence>
<protein>
    <recommendedName>
        <fullName evidence="9">Cytochrome c oxidase assembly factor 3</fullName>
    </recommendedName>
</protein>
<keyword evidence="9" id="KW-0999">Mitochondrion inner membrane</keyword>
<gene>
    <name evidence="12" type="ORF">OE88DRAFT_1651696</name>
</gene>
<dbReference type="Proteomes" id="UP000305948">
    <property type="component" value="Unassembled WGS sequence"/>
</dbReference>
<keyword evidence="8 9" id="KW-0472">Membrane</keyword>
<keyword evidence="7 9" id="KW-0496">Mitochondrion</keyword>
<dbReference type="InterPro" id="IPR041752">
    <property type="entry name" value="Coa3"/>
</dbReference>
<dbReference type="AlphaFoldDB" id="A0A5C3NP23"/>
<comment type="similarity">
    <text evidence="3 9">Belongs to the COA3 family.</text>
</comment>
<feature type="transmembrane region" description="Helical" evidence="9">
    <location>
        <begin position="39"/>
        <end position="57"/>
    </location>
</feature>
<evidence type="ECO:0000256" key="6">
    <source>
        <dbReference type="ARBA" id="ARBA00022989"/>
    </source>
</evidence>
<evidence type="ECO:0000256" key="7">
    <source>
        <dbReference type="ARBA" id="ARBA00023128"/>
    </source>
</evidence>
<evidence type="ECO:0000259" key="11">
    <source>
        <dbReference type="Pfam" id="PF09813"/>
    </source>
</evidence>
<dbReference type="PANTHER" id="PTHR15642">
    <property type="entry name" value="CYTOCHROME C OXIDASE ASSEMBLY FACTOR 3, MITOCHONDRIAL"/>
    <property type="match status" value="1"/>
</dbReference>
<dbReference type="GO" id="GO:0033617">
    <property type="term" value="P:mitochondrial respiratory chain complex IV assembly"/>
    <property type="evidence" value="ECO:0007669"/>
    <property type="project" value="UniProtKB-UniRule"/>
</dbReference>
<feature type="domain" description="Cytochrome c oxidase assembly factor 3 mitochondrial coiled-coil" evidence="11">
    <location>
        <begin position="27"/>
        <end position="72"/>
    </location>
</feature>
<evidence type="ECO:0000313" key="12">
    <source>
        <dbReference type="EMBL" id="TFK55401.1"/>
    </source>
</evidence>
<dbReference type="EMBL" id="ML213504">
    <property type="protein sequence ID" value="TFK55401.1"/>
    <property type="molecule type" value="Genomic_DNA"/>
</dbReference>
<dbReference type="OrthoDB" id="10018333at2759"/>
<comment type="subcellular location">
    <subcellularLocation>
        <location evidence="2">Mitochondrion membrane</location>
        <topology evidence="2">Single-pass membrane protein</topology>
    </subcellularLocation>
</comment>
<reference evidence="12 13" key="1">
    <citation type="journal article" date="2019" name="Nat. Ecol. Evol.">
        <title>Megaphylogeny resolves global patterns of mushroom evolution.</title>
        <authorList>
            <person name="Varga T."/>
            <person name="Krizsan K."/>
            <person name="Foldi C."/>
            <person name="Dima B."/>
            <person name="Sanchez-Garcia M."/>
            <person name="Sanchez-Ramirez S."/>
            <person name="Szollosi G.J."/>
            <person name="Szarkandi J.G."/>
            <person name="Papp V."/>
            <person name="Albert L."/>
            <person name="Andreopoulos W."/>
            <person name="Angelini C."/>
            <person name="Antonin V."/>
            <person name="Barry K.W."/>
            <person name="Bougher N.L."/>
            <person name="Buchanan P."/>
            <person name="Buyck B."/>
            <person name="Bense V."/>
            <person name="Catcheside P."/>
            <person name="Chovatia M."/>
            <person name="Cooper J."/>
            <person name="Damon W."/>
            <person name="Desjardin D."/>
            <person name="Finy P."/>
            <person name="Geml J."/>
            <person name="Haridas S."/>
            <person name="Hughes K."/>
            <person name="Justo A."/>
            <person name="Karasinski D."/>
            <person name="Kautmanova I."/>
            <person name="Kiss B."/>
            <person name="Kocsube S."/>
            <person name="Kotiranta H."/>
            <person name="LaButti K.M."/>
            <person name="Lechner B.E."/>
            <person name="Liimatainen K."/>
            <person name="Lipzen A."/>
            <person name="Lukacs Z."/>
            <person name="Mihaltcheva S."/>
            <person name="Morgado L.N."/>
            <person name="Niskanen T."/>
            <person name="Noordeloos M.E."/>
            <person name="Ohm R.A."/>
            <person name="Ortiz-Santana B."/>
            <person name="Ovrebo C."/>
            <person name="Racz N."/>
            <person name="Riley R."/>
            <person name="Savchenko A."/>
            <person name="Shiryaev A."/>
            <person name="Soop K."/>
            <person name="Spirin V."/>
            <person name="Szebenyi C."/>
            <person name="Tomsovsky M."/>
            <person name="Tulloss R.E."/>
            <person name="Uehling J."/>
            <person name="Grigoriev I.V."/>
            <person name="Vagvolgyi C."/>
            <person name="Papp T."/>
            <person name="Martin F.M."/>
            <person name="Miettinen O."/>
            <person name="Hibbett D.S."/>
            <person name="Nagy L.G."/>
        </authorList>
    </citation>
    <scope>NUCLEOTIDE SEQUENCE [LARGE SCALE GENOMIC DNA]</scope>
    <source>
        <strain evidence="12 13">OMC1185</strain>
    </source>
</reference>
<evidence type="ECO:0000313" key="13">
    <source>
        <dbReference type="Proteomes" id="UP000305948"/>
    </source>
</evidence>